<proteinExistence type="predicted"/>
<comment type="caution">
    <text evidence="1">The sequence shown here is derived from an EMBL/GenBank/DDBJ whole genome shotgun (WGS) entry which is preliminary data.</text>
</comment>
<sequence length="31" mass="4007">MAVRFWLHTERFTLRTWMIMSEELPRNYEDF</sequence>
<gene>
    <name evidence="1" type="ORF">HNQ53_001704</name>
</gene>
<name>A0AA89PAX9_9GAMM</name>
<evidence type="ECO:0000313" key="1">
    <source>
        <dbReference type="EMBL" id="MBB5211486.1"/>
    </source>
</evidence>
<reference evidence="1 2" key="1">
    <citation type="submission" date="2020-08" db="EMBL/GenBank/DDBJ databases">
        <title>Genomic Encyclopedia of Type Strains, Phase IV (KMG-IV): sequencing the most valuable type-strain genomes for metagenomic binning, comparative biology and taxonomic classification.</title>
        <authorList>
            <person name="Goeker M."/>
        </authorList>
    </citation>
    <scope>NUCLEOTIDE SEQUENCE [LARGE SCALE GENOMIC DNA]</scope>
    <source>
        <strain evidence="1 2">DSM 11525</strain>
    </source>
</reference>
<dbReference type="EMBL" id="JACHHR010000002">
    <property type="protein sequence ID" value="MBB5211486.1"/>
    <property type="molecule type" value="Genomic_DNA"/>
</dbReference>
<organism evidence="1 2">
    <name type="scientific">Microbulbifer hydrolyticus</name>
    <dbReference type="NCBI Taxonomy" id="48074"/>
    <lineage>
        <taxon>Bacteria</taxon>
        <taxon>Pseudomonadati</taxon>
        <taxon>Pseudomonadota</taxon>
        <taxon>Gammaproteobacteria</taxon>
        <taxon>Cellvibrionales</taxon>
        <taxon>Microbulbiferaceae</taxon>
        <taxon>Microbulbifer</taxon>
    </lineage>
</organism>
<dbReference type="Proteomes" id="UP000563601">
    <property type="component" value="Unassembled WGS sequence"/>
</dbReference>
<dbReference type="AlphaFoldDB" id="A0AA89PAX9"/>
<evidence type="ECO:0000313" key="2">
    <source>
        <dbReference type="Proteomes" id="UP000563601"/>
    </source>
</evidence>
<accession>A0AA89PAX9</accession>
<protein>
    <submittedName>
        <fullName evidence="1">Uncharacterized protein</fullName>
    </submittedName>
</protein>